<protein>
    <submittedName>
        <fullName evidence="1">Uncharacterized protein</fullName>
    </submittedName>
</protein>
<evidence type="ECO:0000313" key="1">
    <source>
        <dbReference type="EMBL" id="PXF61239.1"/>
    </source>
</evidence>
<reference evidence="1" key="1">
    <citation type="submission" date="2018-01" db="EMBL/GenBank/DDBJ databases">
        <authorList>
            <person name="Krukenberg V."/>
        </authorList>
    </citation>
    <scope>NUCLEOTIDE SEQUENCE</scope>
    <source>
        <strain evidence="1">E20ANME2</strain>
    </source>
</reference>
<gene>
    <name evidence="1" type="ORF">C4B59_04615</name>
</gene>
<organism evidence="1 2">
    <name type="scientific">Candidatus Methanogaster sp</name>
    <dbReference type="NCBI Taxonomy" id="3386292"/>
    <lineage>
        <taxon>Archaea</taxon>
        <taxon>Methanobacteriati</taxon>
        <taxon>Methanobacteriota</taxon>
        <taxon>Stenosarchaea group</taxon>
        <taxon>Methanomicrobia</taxon>
        <taxon>Methanosarcinales</taxon>
        <taxon>ANME-2 cluster</taxon>
        <taxon>Candidatus Methanogasteraceae</taxon>
        <taxon>Candidatus Methanogaster</taxon>
    </lineage>
</organism>
<sequence>MSKTMLRIVAIAMIVLIVALSGCVGGDKKPAEVEPTPAETPAATPAATPVTPVTPAATPAVEETKTADVGDLFEPATLKDLEPLENPASDCEELDQRILRMYDQDADGKIDDDWMTVASIDLELNRILLREYDQVKYAYEHGCPVDVDTE</sequence>
<accession>A0AC61L455</accession>
<proteinExistence type="predicted"/>
<dbReference type="Proteomes" id="UP000248329">
    <property type="component" value="Unassembled WGS sequence"/>
</dbReference>
<comment type="caution">
    <text evidence="1">The sequence shown here is derived from an EMBL/GenBank/DDBJ whole genome shotgun (WGS) entry which is preliminary data.</text>
</comment>
<dbReference type="EMBL" id="PQXF01000006">
    <property type="protein sequence ID" value="PXF61239.1"/>
    <property type="molecule type" value="Genomic_DNA"/>
</dbReference>
<evidence type="ECO:0000313" key="2">
    <source>
        <dbReference type="Proteomes" id="UP000248329"/>
    </source>
</evidence>
<name>A0AC61L455_9EURY</name>